<dbReference type="Proteomes" id="UP000000552">
    <property type="component" value="Chromosome"/>
</dbReference>
<name>Q98JB3_RHILO</name>
<reference evidence="1 2" key="1">
    <citation type="journal article" date="2000" name="DNA Res.">
        <title>Complete genome structure of the nitrogen-fixing symbiotic bacterium Mesorhizobium loti.</title>
        <authorList>
            <person name="Kaneko T."/>
            <person name="Nakamura Y."/>
            <person name="Sato S."/>
            <person name="Asamizu E."/>
            <person name="Kato T."/>
            <person name="Sasamoto S."/>
            <person name="Watanabe A."/>
            <person name="Idesawa K."/>
            <person name="Ishikawa A."/>
            <person name="Kawashima K."/>
            <person name="Kimura T."/>
            <person name="Kishida Y."/>
            <person name="Kiyokawa C."/>
            <person name="Kohara M."/>
            <person name="Matsumoto M."/>
            <person name="Matsuno A."/>
            <person name="Mochizuki Y."/>
            <person name="Nakayama S."/>
            <person name="Nakazaki N."/>
            <person name="Shimpo S."/>
            <person name="Sugimoto M."/>
            <person name="Takeuchi C."/>
            <person name="Yamada M."/>
            <person name="Tabata S."/>
        </authorList>
    </citation>
    <scope>NUCLEOTIDE SEQUENCE [LARGE SCALE GENOMIC DNA]</scope>
    <source>
        <strain evidence="2">LMG 29417 / CECT 9101 / MAFF 303099</strain>
    </source>
</reference>
<accession>Q98JB3</accession>
<proteinExistence type="predicted"/>
<dbReference type="HOGENOM" id="CLU_2882854_0_0_5"/>
<dbReference type="KEGG" id="mlo:msl2020"/>
<evidence type="ECO:0000313" key="2">
    <source>
        <dbReference type="Proteomes" id="UP000000552"/>
    </source>
</evidence>
<protein>
    <submittedName>
        <fullName evidence="1">Msl2020 protein</fullName>
    </submittedName>
</protein>
<gene>
    <name evidence="1" type="ordered locus">msl2020</name>
</gene>
<organism evidence="1 2">
    <name type="scientific">Mesorhizobium japonicum (strain LMG 29417 / CECT 9101 / MAFF 303099)</name>
    <name type="common">Mesorhizobium loti (strain MAFF 303099)</name>
    <dbReference type="NCBI Taxonomy" id="266835"/>
    <lineage>
        <taxon>Bacteria</taxon>
        <taxon>Pseudomonadati</taxon>
        <taxon>Pseudomonadota</taxon>
        <taxon>Alphaproteobacteria</taxon>
        <taxon>Hyphomicrobiales</taxon>
        <taxon>Phyllobacteriaceae</taxon>
        <taxon>Mesorhizobium</taxon>
    </lineage>
</organism>
<dbReference type="AlphaFoldDB" id="Q98JB3"/>
<sequence>MSTRCAFFEAPVLFPGPRLGDWWPDVYTRRLSQRTSGASPAAMDAVSADGIAAAPAWPFDLVG</sequence>
<dbReference type="EMBL" id="BA000012">
    <property type="protein sequence ID" value="BAB49253.1"/>
    <property type="molecule type" value="Genomic_DNA"/>
</dbReference>
<evidence type="ECO:0000313" key="1">
    <source>
        <dbReference type="EMBL" id="BAB49253.1"/>
    </source>
</evidence>